<keyword evidence="4" id="KW-1185">Reference proteome</keyword>
<organism evidence="3 4">
    <name type="scientific">Polyangium sorediatum</name>
    <dbReference type="NCBI Taxonomy" id="889274"/>
    <lineage>
        <taxon>Bacteria</taxon>
        <taxon>Pseudomonadati</taxon>
        <taxon>Myxococcota</taxon>
        <taxon>Polyangia</taxon>
        <taxon>Polyangiales</taxon>
        <taxon>Polyangiaceae</taxon>
        <taxon>Polyangium</taxon>
    </lineage>
</organism>
<gene>
    <name evidence="3" type="ORF">QHF89_49770</name>
</gene>
<reference evidence="3 4" key="1">
    <citation type="submission" date="2023-04" db="EMBL/GenBank/DDBJ databases">
        <title>The genome sequence of Polyangium sorediatum DSM14670.</title>
        <authorList>
            <person name="Zhang X."/>
        </authorList>
    </citation>
    <scope>NUCLEOTIDE SEQUENCE [LARGE SCALE GENOMIC DNA]</scope>
    <source>
        <strain evidence="3 4">DSM 14670</strain>
    </source>
</reference>
<feature type="chain" id="PRO_5045526732" evidence="2">
    <location>
        <begin position="22"/>
        <end position="66"/>
    </location>
</feature>
<accession>A0ABT6PAP1</accession>
<name>A0ABT6PAP1_9BACT</name>
<evidence type="ECO:0000256" key="1">
    <source>
        <dbReference type="SAM" id="MobiDB-lite"/>
    </source>
</evidence>
<evidence type="ECO:0000313" key="4">
    <source>
        <dbReference type="Proteomes" id="UP001160301"/>
    </source>
</evidence>
<feature type="non-terminal residue" evidence="3">
    <location>
        <position position="66"/>
    </location>
</feature>
<evidence type="ECO:0000256" key="2">
    <source>
        <dbReference type="SAM" id="SignalP"/>
    </source>
</evidence>
<proteinExistence type="predicted"/>
<comment type="caution">
    <text evidence="3">The sequence shown here is derived from an EMBL/GenBank/DDBJ whole genome shotgun (WGS) entry which is preliminary data.</text>
</comment>
<dbReference type="Proteomes" id="UP001160301">
    <property type="component" value="Unassembled WGS sequence"/>
</dbReference>
<dbReference type="EMBL" id="JARZHI010000161">
    <property type="protein sequence ID" value="MDI1437696.1"/>
    <property type="molecule type" value="Genomic_DNA"/>
</dbReference>
<feature type="region of interest" description="Disordered" evidence="1">
    <location>
        <begin position="23"/>
        <end position="66"/>
    </location>
</feature>
<feature type="compositionally biased region" description="Low complexity" evidence="1">
    <location>
        <begin position="51"/>
        <end position="66"/>
    </location>
</feature>
<dbReference type="PROSITE" id="PS51257">
    <property type="entry name" value="PROKAR_LIPOPROTEIN"/>
    <property type="match status" value="1"/>
</dbReference>
<keyword evidence="2" id="KW-0732">Signal</keyword>
<feature type="compositionally biased region" description="Pro residues" evidence="1">
    <location>
        <begin position="37"/>
        <end position="50"/>
    </location>
</feature>
<protein>
    <submittedName>
        <fullName evidence="3">Uncharacterized protein</fullName>
    </submittedName>
</protein>
<sequence>MNLSKTVCTSLLFATVGLAVACGGATPAPETPAEAPATPPPAAEPAPAATPAPATEPSAPAPAADA</sequence>
<feature type="compositionally biased region" description="Low complexity" evidence="1">
    <location>
        <begin position="25"/>
        <end position="36"/>
    </location>
</feature>
<evidence type="ECO:0000313" key="3">
    <source>
        <dbReference type="EMBL" id="MDI1437696.1"/>
    </source>
</evidence>
<feature type="signal peptide" evidence="2">
    <location>
        <begin position="1"/>
        <end position="21"/>
    </location>
</feature>